<evidence type="ECO:0000313" key="1">
    <source>
        <dbReference type="EMBL" id="JAH18281.1"/>
    </source>
</evidence>
<reference evidence="1" key="1">
    <citation type="submission" date="2014-11" db="EMBL/GenBank/DDBJ databases">
        <authorList>
            <person name="Amaro Gonzalez C."/>
        </authorList>
    </citation>
    <scope>NUCLEOTIDE SEQUENCE</scope>
</reference>
<accession>A0A0E9QN03</accession>
<reference evidence="1" key="2">
    <citation type="journal article" date="2015" name="Fish Shellfish Immunol.">
        <title>Early steps in the European eel (Anguilla anguilla)-Vibrio vulnificus interaction in the gills: Role of the RtxA13 toxin.</title>
        <authorList>
            <person name="Callol A."/>
            <person name="Pajuelo D."/>
            <person name="Ebbesson L."/>
            <person name="Teles M."/>
            <person name="MacKenzie S."/>
            <person name="Amaro C."/>
        </authorList>
    </citation>
    <scope>NUCLEOTIDE SEQUENCE</scope>
</reference>
<protein>
    <submittedName>
        <fullName evidence="1">Uncharacterized protein</fullName>
    </submittedName>
</protein>
<dbReference type="EMBL" id="GBXM01090296">
    <property type="protein sequence ID" value="JAH18281.1"/>
    <property type="molecule type" value="Transcribed_RNA"/>
</dbReference>
<sequence>MRRTIDVNAYQGSISDLSEPIKNVRFLQQCV</sequence>
<name>A0A0E9QN03_ANGAN</name>
<dbReference type="AlphaFoldDB" id="A0A0E9QN03"/>
<proteinExistence type="predicted"/>
<organism evidence="1">
    <name type="scientific">Anguilla anguilla</name>
    <name type="common">European freshwater eel</name>
    <name type="synonym">Muraena anguilla</name>
    <dbReference type="NCBI Taxonomy" id="7936"/>
    <lineage>
        <taxon>Eukaryota</taxon>
        <taxon>Metazoa</taxon>
        <taxon>Chordata</taxon>
        <taxon>Craniata</taxon>
        <taxon>Vertebrata</taxon>
        <taxon>Euteleostomi</taxon>
        <taxon>Actinopterygii</taxon>
        <taxon>Neopterygii</taxon>
        <taxon>Teleostei</taxon>
        <taxon>Anguilliformes</taxon>
        <taxon>Anguillidae</taxon>
        <taxon>Anguilla</taxon>
    </lineage>
</organism>